<comment type="similarity">
    <text evidence="2">Belongs to the DedA family.</text>
</comment>
<dbReference type="RefSeq" id="WP_181738646.1">
    <property type="nucleotide sequence ID" value="NZ_JACEOL010000018.1"/>
</dbReference>
<dbReference type="GO" id="GO:0005886">
    <property type="term" value="C:plasma membrane"/>
    <property type="evidence" value="ECO:0007669"/>
    <property type="project" value="UniProtKB-SubCell"/>
</dbReference>
<evidence type="ECO:0000313" key="9">
    <source>
        <dbReference type="EMBL" id="MBA4601796.1"/>
    </source>
</evidence>
<feature type="transmembrane region" description="Helical" evidence="7">
    <location>
        <begin position="138"/>
        <end position="163"/>
    </location>
</feature>
<gene>
    <name evidence="9" type="ORF">H2C83_05565</name>
</gene>
<comment type="subcellular location">
    <subcellularLocation>
        <location evidence="1">Cell membrane</location>
        <topology evidence="1">Multi-pass membrane protein</topology>
    </subcellularLocation>
</comment>
<organism evidence="9 10">
    <name type="scientific">Thermoactinomyces mirandus</name>
    <dbReference type="NCBI Taxonomy" id="2756294"/>
    <lineage>
        <taxon>Bacteria</taxon>
        <taxon>Bacillati</taxon>
        <taxon>Bacillota</taxon>
        <taxon>Bacilli</taxon>
        <taxon>Bacillales</taxon>
        <taxon>Thermoactinomycetaceae</taxon>
        <taxon>Thermoactinomyces</taxon>
    </lineage>
</organism>
<accession>A0A7W1XRK3</accession>
<proteinExistence type="inferred from homology"/>
<protein>
    <submittedName>
        <fullName evidence="9">DedA family protein</fullName>
    </submittedName>
</protein>
<evidence type="ECO:0000256" key="6">
    <source>
        <dbReference type="ARBA" id="ARBA00023136"/>
    </source>
</evidence>
<feature type="transmembrane region" description="Helical" evidence="7">
    <location>
        <begin position="12"/>
        <end position="36"/>
    </location>
</feature>
<feature type="transmembrane region" description="Helical" evidence="7">
    <location>
        <begin position="175"/>
        <end position="196"/>
    </location>
</feature>
<dbReference type="AlphaFoldDB" id="A0A7W1XRK3"/>
<evidence type="ECO:0000313" key="10">
    <source>
        <dbReference type="Proteomes" id="UP000538292"/>
    </source>
</evidence>
<dbReference type="Pfam" id="PF09335">
    <property type="entry name" value="VTT_dom"/>
    <property type="match status" value="1"/>
</dbReference>
<dbReference type="Proteomes" id="UP000538292">
    <property type="component" value="Unassembled WGS sequence"/>
</dbReference>
<keyword evidence="5 7" id="KW-1133">Transmembrane helix</keyword>
<dbReference type="EMBL" id="JACEOL010000018">
    <property type="protein sequence ID" value="MBA4601796.1"/>
    <property type="molecule type" value="Genomic_DNA"/>
</dbReference>
<dbReference type="PANTHER" id="PTHR42709">
    <property type="entry name" value="ALKALINE PHOSPHATASE LIKE PROTEIN"/>
    <property type="match status" value="1"/>
</dbReference>
<sequence length="202" mass="23351">MENWIIEFMEQFGYLGVFLMIALENVFPPIPSEVVLTFGGFMTTKSDLTVMGVVLAATFGAIAGAIILYLIGLLLNVDQLEKIIERWGHILKLKKEDIEKADHWFDRYGIWTVFFCRMIPIVRSLISIPAGMSRMNMFLFLIFTSLGTLIWNIILVNLGAAFGEAWTKVLEYMDVYSSIFYVIFAILFILVIFWYVRKRRAY</sequence>
<dbReference type="InterPro" id="IPR051311">
    <property type="entry name" value="DedA_domain"/>
</dbReference>
<evidence type="ECO:0000256" key="2">
    <source>
        <dbReference type="ARBA" id="ARBA00010792"/>
    </source>
</evidence>
<evidence type="ECO:0000256" key="7">
    <source>
        <dbReference type="SAM" id="Phobius"/>
    </source>
</evidence>
<feature type="transmembrane region" description="Helical" evidence="7">
    <location>
        <begin position="48"/>
        <end position="71"/>
    </location>
</feature>
<keyword evidence="3" id="KW-1003">Cell membrane</keyword>
<reference evidence="9 10" key="1">
    <citation type="submission" date="2020-07" db="EMBL/GenBank/DDBJ databases">
        <title>Thermoactinomyces phylogeny.</title>
        <authorList>
            <person name="Dunlap C."/>
        </authorList>
    </citation>
    <scope>NUCLEOTIDE SEQUENCE [LARGE SCALE GENOMIC DNA]</scope>
    <source>
        <strain evidence="9 10">AMNI-1</strain>
    </source>
</reference>
<evidence type="ECO:0000256" key="3">
    <source>
        <dbReference type="ARBA" id="ARBA00022475"/>
    </source>
</evidence>
<evidence type="ECO:0000259" key="8">
    <source>
        <dbReference type="Pfam" id="PF09335"/>
    </source>
</evidence>
<dbReference type="PANTHER" id="PTHR42709:SF6">
    <property type="entry name" value="UNDECAPRENYL PHOSPHATE TRANSPORTER A"/>
    <property type="match status" value="1"/>
</dbReference>
<name>A0A7W1XRK3_9BACL</name>
<keyword evidence="10" id="KW-1185">Reference proteome</keyword>
<dbReference type="InterPro" id="IPR032816">
    <property type="entry name" value="VTT_dom"/>
</dbReference>
<evidence type="ECO:0000256" key="4">
    <source>
        <dbReference type="ARBA" id="ARBA00022692"/>
    </source>
</evidence>
<evidence type="ECO:0000256" key="1">
    <source>
        <dbReference type="ARBA" id="ARBA00004651"/>
    </source>
</evidence>
<keyword evidence="4 7" id="KW-0812">Transmembrane</keyword>
<comment type="caution">
    <text evidence="9">The sequence shown here is derived from an EMBL/GenBank/DDBJ whole genome shotgun (WGS) entry which is preliminary data.</text>
</comment>
<feature type="domain" description="VTT" evidence="8">
    <location>
        <begin position="30"/>
        <end position="160"/>
    </location>
</feature>
<evidence type="ECO:0000256" key="5">
    <source>
        <dbReference type="ARBA" id="ARBA00022989"/>
    </source>
</evidence>
<keyword evidence="6 7" id="KW-0472">Membrane</keyword>